<dbReference type="SUPFAM" id="SSF52540">
    <property type="entry name" value="P-loop containing nucleoside triphosphate hydrolases"/>
    <property type="match status" value="1"/>
</dbReference>
<comment type="similarity">
    <text evidence="6">Belongs to the TRAFAC class myosin-kinesin ATPase superfamily. Kinesin family.</text>
</comment>
<feature type="coiled-coil region" evidence="7">
    <location>
        <begin position="1372"/>
        <end position="1434"/>
    </location>
</feature>
<dbReference type="PANTHER" id="PTHR47969">
    <property type="entry name" value="CHROMOSOME-ASSOCIATED KINESIN KIF4A-RELATED"/>
    <property type="match status" value="1"/>
</dbReference>
<feature type="compositionally biased region" description="Basic and acidic residues" evidence="8">
    <location>
        <begin position="110"/>
        <end position="121"/>
    </location>
</feature>
<dbReference type="GO" id="GO:0005875">
    <property type="term" value="C:microtubule associated complex"/>
    <property type="evidence" value="ECO:0007669"/>
    <property type="project" value="TreeGrafter"/>
</dbReference>
<dbReference type="SMART" id="SM00129">
    <property type="entry name" value="KISc"/>
    <property type="match status" value="1"/>
</dbReference>
<dbReference type="PRINTS" id="PR00380">
    <property type="entry name" value="KINESINHEAVY"/>
</dbReference>
<evidence type="ECO:0000256" key="7">
    <source>
        <dbReference type="SAM" id="Coils"/>
    </source>
</evidence>
<comment type="subcellular location">
    <subcellularLocation>
        <location evidence="1">Cytoplasm</location>
    </subcellularLocation>
</comment>
<protein>
    <recommendedName>
        <fullName evidence="9">Kinesin motor domain-containing protein</fullName>
    </recommendedName>
</protein>
<dbReference type="Pfam" id="PF00225">
    <property type="entry name" value="Kinesin"/>
    <property type="match status" value="1"/>
</dbReference>
<dbReference type="GO" id="GO:0003777">
    <property type="term" value="F:microtubule motor activity"/>
    <property type="evidence" value="ECO:0007669"/>
    <property type="project" value="InterPro"/>
</dbReference>
<evidence type="ECO:0000313" key="11">
    <source>
        <dbReference type="Proteomes" id="UP000053237"/>
    </source>
</evidence>
<accession>A0A024GF50</accession>
<proteinExistence type="inferred from homology"/>
<dbReference type="InParanoid" id="A0A024GF50"/>
<feature type="coiled-coil region" evidence="7">
    <location>
        <begin position="2610"/>
        <end position="2637"/>
    </location>
</feature>
<feature type="domain" description="Kinesin motor" evidence="9">
    <location>
        <begin position="135"/>
        <end position="533"/>
    </location>
</feature>
<comment type="caution">
    <text evidence="10">The sequence shown here is derived from an EMBL/GenBank/DDBJ whole genome shotgun (WGS) entry which is preliminary data.</text>
</comment>
<dbReference type="GO" id="GO:0005524">
    <property type="term" value="F:ATP binding"/>
    <property type="evidence" value="ECO:0007669"/>
    <property type="project" value="UniProtKB-UniRule"/>
</dbReference>
<dbReference type="OrthoDB" id="117305at2759"/>
<name>A0A024GF50_9STRA</name>
<feature type="coiled-coil region" evidence="7">
    <location>
        <begin position="1018"/>
        <end position="1127"/>
    </location>
</feature>
<evidence type="ECO:0000256" key="1">
    <source>
        <dbReference type="ARBA" id="ARBA00004496"/>
    </source>
</evidence>
<evidence type="ECO:0000256" key="2">
    <source>
        <dbReference type="ARBA" id="ARBA00022490"/>
    </source>
</evidence>
<dbReference type="STRING" id="65357.A0A024GF50"/>
<reference evidence="10 11" key="1">
    <citation type="submission" date="2012-05" db="EMBL/GenBank/DDBJ databases">
        <title>Recombination and specialization in a pathogen metapopulation.</title>
        <authorList>
            <person name="Gardiner A."/>
            <person name="Kemen E."/>
            <person name="Schultz-Larsen T."/>
            <person name="MacLean D."/>
            <person name="Van Oosterhout C."/>
            <person name="Jones J.D.G."/>
        </authorList>
    </citation>
    <scope>NUCLEOTIDE SEQUENCE [LARGE SCALE GENOMIC DNA]</scope>
    <source>
        <strain evidence="10 11">Ac Nc2</strain>
    </source>
</reference>
<dbReference type="InterPro" id="IPR001752">
    <property type="entry name" value="Kinesin_motor_dom"/>
</dbReference>
<dbReference type="InterPro" id="IPR019821">
    <property type="entry name" value="Kinesin_motor_CS"/>
</dbReference>
<keyword evidence="2" id="KW-0963">Cytoplasm</keyword>
<feature type="coiled-coil region" evidence="7">
    <location>
        <begin position="1460"/>
        <end position="1494"/>
    </location>
</feature>
<dbReference type="InterPro" id="IPR027417">
    <property type="entry name" value="P-loop_NTPase"/>
</dbReference>
<keyword evidence="4 6" id="KW-0067">ATP-binding</keyword>
<evidence type="ECO:0000256" key="6">
    <source>
        <dbReference type="PROSITE-ProRule" id="PRU00283"/>
    </source>
</evidence>
<dbReference type="InterPro" id="IPR036961">
    <property type="entry name" value="Kinesin_motor_dom_sf"/>
</dbReference>
<dbReference type="PANTHER" id="PTHR47969:SF15">
    <property type="entry name" value="CHROMOSOME-ASSOCIATED KINESIN KIF4A-RELATED"/>
    <property type="match status" value="1"/>
</dbReference>
<evidence type="ECO:0000256" key="5">
    <source>
        <dbReference type="ARBA" id="ARBA00023054"/>
    </source>
</evidence>
<keyword evidence="11" id="KW-1185">Reference proteome</keyword>
<sequence>MNSLRIGRPDTRKYQPRTIGTPDPSGSETLSNFDKRKNMNPITSYQELRRPYFATRVLEQDRTQSIIQSRSRGICPEGMYGDSIDSSDRQSNDRDEIDSRTSTLSRSHYLSRDAHDRESRKRPSSSGISNSYGGNIITAVRVRPLFASERRAGCQRIIEMSPGSGEDDCAPNSFIRILNPVVLPNRSHSLANTKSNMKLDDCLKSYQSKVAASKSGAMNYMHEFHFDYHFWSFDHEQGQKDAAQESIYDTVGSYMVKSAFEGFNCSIFAYGQTSAGKTYTMMGDDRPTKMADSTSLSSKSGLIPRVCFGMFEYGNSQTEVKLSTFHVSYIEIYHEHVYDLLKTEGILKHSLKIREHPDAGVFAQNAQKVSVKNYADVKSLITEGNRRRSVATTKSNARSSRSHAILTIYISQTDLKIKADMSEKDVPIISKITLVDLAGSERVEKLGASGAQLRESVAINRSLSTLADVIHVLSKGGKHNQHIPYRNSVLTRLLKESLGGNTITVMLAAISPCCIHYEETLGTLKYLDRAKRVTNCPHVNSSSCIGTRPDFSNEISDLKAKLQTTQRLENIRTLIPACGGSSRDGSEMSQHLLDKAANSATEEPTNLTKVNDQLTRTIRSVDTRIEQKSTQTIEGESESIWPINWKLRVRLIELLNGRRRLRYLEKYRAFKVLYGLGNQVDELSKPKKSRSVTRFRLPSASPEEDDETSVEYQSSEFENVYETLESLSIHTEKNESARSNIVDERKRESSLELLEEIATCCCSAISSKHRSICKVKLQQWRKNESDFGKSDDQPTSAIDPSTKDDERISNDNNAESNFLLQKSTRKDMSVGDFAVIQAYRASTGLTPGIRHKPTPQKYMEERLLLHEEEVYSSRFETITAKEELLQVTNQLFESEKANRTLAEVHLTAFEKVHNRLLLLSETVGAYPAAKEDVDSPETLVPEPMDVNAPMNKVAENQESLSKRPDNEKLLDTNARCTEVHFVIDAISSSVESYMSSFNKVRNELSAASANARISGDKLAKMMKEQKEASKKIKNENATAMNRMEKDLLHASIKIQKTEQDLRDAESQLLEKAKALEALEKIYSRTTAKSKAELCQSLKGILKAEKELEQANDRIAEYETLLKVSDKMRALPLSRLREEVALSLIKITESEKIKSLEDQLAACKISKEFSMIIITQIKERLCNGQAQELLAKNEEVCLLVVGNTITSVENDPMIGQLHDVSSTLIEYQKAHILAFTHLEEELRLALAKVVEKDEQLGLVSDKLAETQAICKTVKHAKNAEIDLLRNELKRSALVITELDGHLGLSKERVVELQSELGISHDDHASAIAEVQNKLYVKTTENAKNEEDLILTRDLLARSTARLASQKDIEAEMIACLKEELANITSALMKTKQEQIFSNNQLKASEALNENFQETNAKLEEELSLSSRKLNILKDELLHVQSLLTRAEASYEEASHVQTTKFDKVEKELSLAKVKLKRAEEDLQFANKQLSEKETLYDSSDLTPLLNNHGRKDEIPAGLSTAANIEIETLDQECRRNELHRGSLTNKESPSTAFSKFSKAWPCNAETQSTNGRQKKEEADQSHTAAILFPQKELLSSIISRKRMKEDYRHIQDQSIESGIADGAFHDAHTVEFARLKEDLAISLSQTEKAQEELILFRKKLAKSESIYKASVEIHRGSLTQVQKKMGILTSEINKTREELILTQGQLTDSQALAEHYRQHMERLEKELVRSLTKAAECERELIETREERFHQEAMITKFDESHSVDVAAETMRKNFQDVKNQETNSSIDNEALSGVVRTEAMRIEEVVSLSNEKGSREEGSICWKSCQPLESQSFSNSPDVVHFLTTCKSRSPYFLKADNPKISNENLYGTDTLEKERIQIRLADYESIIMNKTYSTVTRRLEEDAFCWRREVKRMNEELYAANGRTVEFWVSFEALLKTNNAFIAQLQEKISLSYTDTSTKNDELARIIEELEAFNAPFDRLKEIYESIWIQPRKYAPAQSWSSGMKNESVCMEDGSEETYSFSVPAKHRHILATDGLKFRKFGGTSEPWEETHGTSLDLMTKRYEKEESRKSGCDSATPTTHVKAAEKESLGFKAAFKGTNVSTIRNAQVEIQAQANVPDVSPTHNIVAACKEHCRDIYEQILLLDGEYNKYSNNHVARIEQNKSRLKKHRDHLVSFSAWLPSLRHKVDKTMQIHLSAEARLLLHKELISARVNRLEQEVATSTKKLIEAEKKFDMMQKSSGNKSTQLEKQVAKVSAELDIPQREFTRQSACLAVVAEKVIAKKRSLRDSELKAEGEIERREFYHASIASINTVPMVQTDGLVRKVSPLERECENSREQCTIRQRNEAVVTEKVASQMYDLEEEEGKLDRDEDFQAAGQPRAAINSTFGTGTLVQEVQLHSESLPKLANETWLQFYECHLMQKDELTSRHALEFEHLHHAYQEKIEEQLVAVSEWKEKLEHQTSALWQLEKDFREYMTSSAQEHEHLHTMSEGQATCIKSLQLELNRYLMCIEDMRVYLYKTDFESPKVSVISPRKEEISRRITSYHLQNLDDWFEQNISTNEDSVSKVAIDQEGTLVSSFDHQCIVTCGEVQEALTEPEGHCPSVFEKERELAGSLKEAQIEINQLKSTVQYLKEVLDLRDEMIVFLDERMVQFELQASSYEKSN</sequence>
<feature type="region of interest" description="Disordered" evidence="8">
    <location>
        <begin position="68"/>
        <end position="130"/>
    </location>
</feature>
<feature type="binding site" evidence="6">
    <location>
        <begin position="271"/>
        <end position="278"/>
    </location>
    <ligand>
        <name>ATP</name>
        <dbReference type="ChEBI" id="CHEBI:30616"/>
    </ligand>
</feature>
<dbReference type="PROSITE" id="PS50067">
    <property type="entry name" value="KINESIN_MOTOR_2"/>
    <property type="match status" value="1"/>
</dbReference>
<dbReference type="GO" id="GO:0051231">
    <property type="term" value="P:spindle elongation"/>
    <property type="evidence" value="ECO:0007669"/>
    <property type="project" value="TreeGrafter"/>
</dbReference>
<keyword evidence="3 6" id="KW-0547">Nucleotide-binding</keyword>
<organism evidence="10 11">
    <name type="scientific">Albugo candida</name>
    <dbReference type="NCBI Taxonomy" id="65357"/>
    <lineage>
        <taxon>Eukaryota</taxon>
        <taxon>Sar</taxon>
        <taxon>Stramenopiles</taxon>
        <taxon>Oomycota</taxon>
        <taxon>Peronosporomycetes</taxon>
        <taxon>Albuginales</taxon>
        <taxon>Albuginaceae</taxon>
        <taxon>Albugo</taxon>
    </lineage>
</organism>
<evidence type="ECO:0000256" key="4">
    <source>
        <dbReference type="ARBA" id="ARBA00022840"/>
    </source>
</evidence>
<feature type="region of interest" description="Disordered" evidence="8">
    <location>
        <begin position="687"/>
        <end position="713"/>
    </location>
</feature>
<evidence type="ECO:0000256" key="3">
    <source>
        <dbReference type="ARBA" id="ARBA00022741"/>
    </source>
</evidence>
<feature type="coiled-coil region" evidence="7">
    <location>
        <begin position="2206"/>
        <end position="2233"/>
    </location>
</feature>
<dbReference type="GO" id="GO:0008017">
    <property type="term" value="F:microtubule binding"/>
    <property type="evidence" value="ECO:0007669"/>
    <property type="project" value="InterPro"/>
</dbReference>
<dbReference type="GO" id="GO:0007052">
    <property type="term" value="P:mitotic spindle organization"/>
    <property type="evidence" value="ECO:0007669"/>
    <property type="project" value="TreeGrafter"/>
</dbReference>
<evidence type="ECO:0000259" key="9">
    <source>
        <dbReference type="PROSITE" id="PS50067"/>
    </source>
</evidence>
<dbReference type="InterPro" id="IPR027640">
    <property type="entry name" value="Kinesin-like_fam"/>
</dbReference>
<dbReference type="PROSITE" id="PS00411">
    <property type="entry name" value="KINESIN_MOTOR_1"/>
    <property type="match status" value="1"/>
</dbReference>
<dbReference type="EMBL" id="CAIX01000095">
    <property type="protein sequence ID" value="CCI45327.1"/>
    <property type="molecule type" value="Genomic_DNA"/>
</dbReference>
<gene>
    <name evidence="10" type="ORF">BN9_062000</name>
</gene>
<keyword evidence="6" id="KW-0505">Motor protein</keyword>
<feature type="compositionally biased region" description="Basic and acidic residues" evidence="8">
    <location>
        <begin position="86"/>
        <end position="99"/>
    </location>
</feature>
<dbReference type="GO" id="GO:0005737">
    <property type="term" value="C:cytoplasm"/>
    <property type="evidence" value="ECO:0007669"/>
    <property type="project" value="UniProtKB-SubCell"/>
</dbReference>
<dbReference type="Gene3D" id="3.40.850.10">
    <property type="entry name" value="Kinesin motor domain"/>
    <property type="match status" value="1"/>
</dbReference>
<dbReference type="Proteomes" id="UP000053237">
    <property type="component" value="Unassembled WGS sequence"/>
</dbReference>
<evidence type="ECO:0000256" key="8">
    <source>
        <dbReference type="SAM" id="MobiDB-lite"/>
    </source>
</evidence>
<keyword evidence="5 7" id="KW-0175">Coiled coil</keyword>
<evidence type="ECO:0000313" key="10">
    <source>
        <dbReference type="EMBL" id="CCI45327.1"/>
    </source>
</evidence>
<feature type="region of interest" description="Disordered" evidence="8">
    <location>
        <begin position="784"/>
        <end position="816"/>
    </location>
</feature>
<feature type="coiled-coil region" evidence="7">
    <location>
        <begin position="1677"/>
        <end position="1739"/>
    </location>
</feature>
<feature type="region of interest" description="Disordered" evidence="8">
    <location>
        <begin position="1"/>
        <end position="44"/>
    </location>
</feature>
<dbReference type="GO" id="GO:0007018">
    <property type="term" value="P:microtubule-based movement"/>
    <property type="evidence" value="ECO:0007669"/>
    <property type="project" value="InterPro"/>
</dbReference>